<proteinExistence type="predicted"/>
<dbReference type="InterPro" id="IPR000772">
    <property type="entry name" value="Ricin_B_lectin"/>
</dbReference>
<dbReference type="SUPFAM" id="SSF50370">
    <property type="entry name" value="Ricin B-like lectins"/>
    <property type="match status" value="1"/>
</dbReference>
<dbReference type="Proteomes" id="UP000249419">
    <property type="component" value="Unassembled WGS sequence"/>
</dbReference>
<evidence type="ECO:0000313" key="3">
    <source>
        <dbReference type="Proteomes" id="UP000249419"/>
    </source>
</evidence>
<accession>A0A328NPE3</accession>
<dbReference type="Gene3D" id="2.80.10.50">
    <property type="match status" value="1"/>
</dbReference>
<dbReference type="EMBL" id="PYAG01000007">
    <property type="protein sequence ID" value="RAO36259.1"/>
    <property type="molecule type" value="Genomic_DNA"/>
</dbReference>
<sequence>MQWADNGALHQKWSIVPVGDGYHRIVNRRSGHALVIQRTATGANRQQW</sequence>
<dbReference type="RefSeq" id="WP_181548600.1">
    <property type="nucleotide sequence ID" value="NZ_CP192017.1"/>
</dbReference>
<evidence type="ECO:0000259" key="1">
    <source>
        <dbReference type="Pfam" id="PF14200"/>
    </source>
</evidence>
<name>A0A328NPE3_9ACTN</name>
<protein>
    <submittedName>
        <fullName evidence="2">Arabinogalactan endo-beta-1,4-galactanase</fullName>
    </submittedName>
</protein>
<comment type="caution">
    <text evidence="2">The sequence shown here is derived from an EMBL/GenBank/DDBJ whole genome shotgun (WGS) entry which is preliminary data.</text>
</comment>
<feature type="domain" description="Ricin B lectin" evidence="1">
    <location>
        <begin position="2"/>
        <end position="48"/>
    </location>
</feature>
<organism evidence="2 3">
    <name type="scientific">Micromonospora saelicesensis</name>
    <dbReference type="NCBI Taxonomy" id="285676"/>
    <lineage>
        <taxon>Bacteria</taxon>
        <taxon>Bacillati</taxon>
        <taxon>Actinomycetota</taxon>
        <taxon>Actinomycetes</taxon>
        <taxon>Micromonosporales</taxon>
        <taxon>Micromonosporaceae</taxon>
        <taxon>Micromonospora</taxon>
    </lineage>
</organism>
<dbReference type="AlphaFoldDB" id="A0A328NPE3"/>
<evidence type="ECO:0000313" key="2">
    <source>
        <dbReference type="EMBL" id="RAO36259.1"/>
    </source>
</evidence>
<dbReference type="Pfam" id="PF14200">
    <property type="entry name" value="RicinB_lectin_2"/>
    <property type="match status" value="1"/>
</dbReference>
<dbReference type="InterPro" id="IPR035992">
    <property type="entry name" value="Ricin_B-like_lectins"/>
</dbReference>
<reference evidence="2 3" key="1">
    <citation type="submission" date="2018-03" db="EMBL/GenBank/DDBJ databases">
        <title>Defining the species Micromonospora saelicesensis and Micromonospora noduli under the framework of genomics.</title>
        <authorList>
            <person name="Riesco R."/>
            <person name="Trujillo M.E."/>
        </authorList>
    </citation>
    <scope>NUCLEOTIDE SEQUENCE [LARGE SCALE GENOMIC DNA]</scope>
    <source>
        <strain evidence="2 3">PSN13</strain>
    </source>
</reference>
<gene>
    <name evidence="2" type="ORF">PSN13_01855</name>
</gene>